<dbReference type="Gene3D" id="3.10.20.30">
    <property type="match status" value="1"/>
</dbReference>
<dbReference type="Pfam" id="PF00111">
    <property type="entry name" value="Fer2"/>
    <property type="match status" value="1"/>
</dbReference>
<comment type="caution">
    <text evidence="3">The sequence shown here is derived from an EMBL/GenBank/DDBJ whole genome shotgun (WGS) entry which is preliminary data.</text>
</comment>
<dbReference type="InterPro" id="IPR001041">
    <property type="entry name" value="2Fe-2S_ferredoxin-type"/>
</dbReference>
<feature type="domain" description="2Fe-2S ferredoxin-type" evidence="2">
    <location>
        <begin position="4"/>
        <end position="87"/>
    </location>
</feature>
<name>A0A1X1T9L9_9MYCO</name>
<dbReference type="EMBL" id="LQOT01000069">
    <property type="protein sequence ID" value="ORV41281.1"/>
    <property type="molecule type" value="Genomic_DNA"/>
</dbReference>
<evidence type="ECO:0000259" key="2">
    <source>
        <dbReference type="Pfam" id="PF00111"/>
    </source>
</evidence>
<dbReference type="InterPro" id="IPR036010">
    <property type="entry name" value="2Fe-2S_ferredoxin-like_sf"/>
</dbReference>
<dbReference type="CDD" id="cd00207">
    <property type="entry name" value="fer2"/>
    <property type="match status" value="1"/>
</dbReference>
<dbReference type="GO" id="GO:0051536">
    <property type="term" value="F:iron-sulfur cluster binding"/>
    <property type="evidence" value="ECO:0007669"/>
    <property type="project" value="InterPro"/>
</dbReference>
<evidence type="ECO:0000313" key="4">
    <source>
        <dbReference type="Proteomes" id="UP000193465"/>
    </source>
</evidence>
<accession>A0A1X1T9L9</accession>
<dbReference type="SUPFAM" id="SSF54292">
    <property type="entry name" value="2Fe-2S ferredoxin-like"/>
    <property type="match status" value="1"/>
</dbReference>
<feature type="region of interest" description="Disordered" evidence="1">
    <location>
        <begin position="55"/>
        <end position="76"/>
    </location>
</feature>
<dbReference type="RefSeq" id="WP_085130048.1">
    <property type="nucleotide sequence ID" value="NZ_LQOT01000069.1"/>
</dbReference>
<gene>
    <name evidence="3" type="ORF">AWC02_17890</name>
</gene>
<protein>
    <submittedName>
        <fullName evidence="3">(2Fe-2S)-binding protein</fullName>
    </submittedName>
</protein>
<evidence type="ECO:0000313" key="3">
    <source>
        <dbReference type="EMBL" id="ORV41281.1"/>
    </source>
</evidence>
<reference evidence="3 4" key="1">
    <citation type="submission" date="2016-01" db="EMBL/GenBank/DDBJ databases">
        <title>The new phylogeny of the genus Mycobacterium.</title>
        <authorList>
            <person name="Tarcisio F."/>
            <person name="Conor M."/>
            <person name="Antonella G."/>
            <person name="Elisabetta G."/>
            <person name="Giulia F.S."/>
            <person name="Sara T."/>
            <person name="Anna F."/>
            <person name="Clotilde B."/>
            <person name="Roberto B."/>
            <person name="Veronica D.S."/>
            <person name="Fabio R."/>
            <person name="Monica P."/>
            <person name="Olivier J."/>
            <person name="Enrico T."/>
            <person name="Nicola S."/>
        </authorList>
    </citation>
    <scope>NUCLEOTIDE SEQUENCE [LARGE SCALE GENOMIC DNA]</scope>
    <source>
        <strain evidence="3 4">ATCC 27353</strain>
    </source>
</reference>
<dbReference type="STRING" id="188915.AWC02_17890"/>
<sequence>MPTVTVKPSGVQFTAAPGQTIMAAGQQAGYRWPTICGGNGECLVCHVEVLEHPESLSPPTDEEAKAVAGISGSHGGRGDHVRLACQAGVHGDVVVLKRGVRAKPRTGVDPR</sequence>
<organism evidence="3 4">
    <name type="scientific">Mycolicibacter engbaekii</name>
    <dbReference type="NCBI Taxonomy" id="188915"/>
    <lineage>
        <taxon>Bacteria</taxon>
        <taxon>Bacillati</taxon>
        <taxon>Actinomycetota</taxon>
        <taxon>Actinomycetes</taxon>
        <taxon>Mycobacteriales</taxon>
        <taxon>Mycobacteriaceae</taxon>
        <taxon>Mycolicibacter</taxon>
    </lineage>
</organism>
<keyword evidence="4" id="KW-1185">Reference proteome</keyword>
<dbReference type="Proteomes" id="UP000193465">
    <property type="component" value="Unassembled WGS sequence"/>
</dbReference>
<dbReference type="InterPro" id="IPR012675">
    <property type="entry name" value="Beta-grasp_dom_sf"/>
</dbReference>
<proteinExistence type="predicted"/>
<dbReference type="AlphaFoldDB" id="A0A1X1T9L9"/>
<evidence type="ECO:0000256" key="1">
    <source>
        <dbReference type="SAM" id="MobiDB-lite"/>
    </source>
</evidence>